<dbReference type="AlphaFoldDB" id="A0A8H6F9P7"/>
<sequence length="266" mass="29522">MAILAPSPTPDQLQAALQSLLDGPAGIPPTGVIPNFDNPPNKDIYLYVTATLTIWFATCAVIIRIYTKHFLLRSMGYEDYTSVIAWISFIGFAVPSFLCSKSGAGTHMWDIRLKSFFRVLYWVNITAITYAITMSLERKIMTMGVFATGFFACVTSILRTYYTWQTVETLDTSWDLLFMGLWTWAELSTGIIVGCLPALPKFFQHVGPKIYRTIPGTGPRRNSGAAIDTPQVIALAKFKTPFAKYGVGPSVSDSSNDPYSLRARLQ</sequence>
<feature type="transmembrane region" description="Helical" evidence="6">
    <location>
        <begin position="44"/>
        <end position="67"/>
    </location>
</feature>
<evidence type="ECO:0000256" key="3">
    <source>
        <dbReference type="ARBA" id="ARBA00022989"/>
    </source>
</evidence>
<dbReference type="PANTHER" id="PTHR33048">
    <property type="entry name" value="PTH11-LIKE INTEGRAL MEMBRANE PROTEIN (AFU_ORTHOLOGUE AFUA_5G11245)"/>
    <property type="match status" value="1"/>
</dbReference>
<dbReference type="InterPro" id="IPR049326">
    <property type="entry name" value="Rhodopsin_dom_fungi"/>
</dbReference>
<dbReference type="GeneID" id="59331928"/>
<evidence type="ECO:0000259" key="7">
    <source>
        <dbReference type="Pfam" id="PF20684"/>
    </source>
</evidence>
<dbReference type="GO" id="GO:0016020">
    <property type="term" value="C:membrane"/>
    <property type="evidence" value="ECO:0007669"/>
    <property type="project" value="UniProtKB-SubCell"/>
</dbReference>
<dbReference type="PANTHER" id="PTHR33048:SF47">
    <property type="entry name" value="INTEGRAL MEMBRANE PROTEIN-RELATED"/>
    <property type="match status" value="1"/>
</dbReference>
<feature type="domain" description="Rhodopsin" evidence="7">
    <location>
        <begin position="131"/>
        <end position="204"/>
    </location>
</feature>
<keyword evidence="2 6" id="KW-0812">Transmembrane</keyword>
<reference evidence="8 9" key="1">
    <citation type="journal article" date="2020" name="Genomics">
        <title>Complete, high-quality genomes from long-read metagenomic sequencing of two wolf lichen thalli reveals enigmatic genome architecture.</title>
        <authorList>
            <person name="McKenzie S.K."/>
            <person name="Walston R.F."/>
            <person name="Allen J.L."/>
        </authorList>
    </citation>
    <scope>NUCLEOTIDE SEQUENCE [LARGE SCALE GENOMIC DNA]</scope>
    <source>
        <strain evidence="8">WasteWater1</strain>
    </source>
</reference>
<evidence type="ECO:0000313" key="9">
    <source>
        <dbReference type="Proteomes" id="UP000593566"/>
    </source>
</evidence>
<dbReference type="InterPro" id="IPR052337">
    <property type="entry name" value="SAT4-like"/>
</dbReference>
<evidence type="ECO:0000256" key="6">
    <source>
        <dbReference type="SAM" id="Phobius"/>
    </source>
</evidence>
<feature type="transmembrane region" description="Helical" evidence="6">
    <location>
        <begin position="118"/>
        <end position="136"/>
    </location>
</feature>
<evidence type="ECO:0000256" key="5">
    <source>
        <dbReference type="ARBA" id="ARBA00038359"/>
    </source>
</evidence>
<evidence type="ECO:0000256" key="4">
    <source>
        <dbReference type="ARBA" id="ARBA00023136"/>
    </source>
</evidence>
<dbReference type="EMBL" id="JACCJB010000017">
    <property type="protein sequence ID" value="KAF6220385.1"/>
    <property type="molecule type" value="Genomic_DNA"/>
</dbReference>
<keyword evidence="3 6" id="KW-1133">Transmembrane helix</keyword>
<dbReference type="RefSeq" id="XP_037149820.1">
    <property type="nucleotide sequence ID" value="XM_037294439.1"/>
</dbReference>
<evidence type="ECO:0000256" key="1">
    <source>
        <dbReference type="ARBA" id="ARBA00004141"/>
    </source>
</evidence>
<comment type="subcellular location">
    <subcellularLocation>
        <location evidence="1">Membrane</location>
        <topology evidence="1">Multi-pass membrane protein</topology>
    </subcellularLocation>
</comment>
<feature type="transmembrane region" description="Helical" evidence="6">
    <location>
        <begin position="176"/>
        <end position="199"/>
    </location>
</feature>
<comment type="caution">
    <text evidence="8">The sequence shown here is derived from an EMBL/GenBank/DDBJ whole genome shotgun (WGS) entry which is preliminary data.</text>
</comment>
<comment type="similarity">
    <text evidence="5">Belongs to the SAT4 family.</text>
</comment>
<keyword evidence="9" id="KW-1185">Reference proteome</keyword>
<dbReference type="Proteomes" id="UP000593566">
    <property type="component" value="Unassembled WGS sequence"/>
</dbReference>
<name>A0A8H6F9P7_9LECA</name>
<organism evidence="8 9">
    <name type="scientific">Letharia lupina</name>
    <dbReference type="NCBI Taxonomy" id="560253"/>
    <lineage>
        <taxon>Eukaryota</taxon>
        <taxon>Fungi</taxon>
        <taxon>Dikarya</taxon>
        <taxon>Ascomycota</taxon>
        <taxon>Pezizomycotina</taxon>
        <taxon>Lecanoromycetes</taxon>
        <taxon>OSLEUM clade</taxon>
        <taxon>Lecanoromycetidae</taxon>
        <taxon>Lecanorales</taxon>
        <taxon>Lecanorineae</taxon>
        <taxon>Parmeliaceae</taxon>
        <taxon>Letharia</taxon>
    </lineage>
</organism>
<feature type="transmembrane region" description="Helical" evidence="6">
    <location>
        <begin position="79"/>
        <end position="98"/>
    </location>
</feature>
<evidence type="ECO:0000313" key="8">
    <source>
        <dbReference type="EMBL" id="KAF6220385.1"/>
    </source>
</evidence>
<gene>
    <name evidence="8" type="ORF">HO133_003517</name>
</gene>
<accession>A0A8H6F9P7</accession>
<protein>
    <recommendedName>
        <fullName evidence="7">Rhodopsin domain-containing protein</fullName>
    </recommendedName>
</protein>
<evidence type="ECO:0000256" key="2">
    <source>
        <dbReference type="ARBA" id="ARBA00022692"/>
    </source>
</evidence>
<feature type="transmembrane region" description="Helical" evidence="6">
    <location>
        <begin position="143"/>
        <end position="164"/>
    </location>
</feature>
<proteinExistence type="inferred from homology"/>
<dbReference type="Pfam" id="PF20684">
    <property type="entry name" value="Fung_rhodopsin"/>
    <property type="match status" value="1"/>
</dbReference>
<keyword evidence="4 6" id="KW-0472">Membrane</keyword>